<dbReference type="Gene3D" id="3.40.710.10">
    <property type="entry name" value="DD-peptidase/beta-lactamase superfamily"/>
    <property type="match status" value="1"/>
</dbReference>
<dbReference type="NCBIfam" id="TIGR02214">
    <property type="entry name" value="spoVD_pbp"/>
    <property type="match status" value="1"/>
</dbReference>
<protein>
    <submittedName>
        <fullName evidence="6">Stage V sporulation protein D</fullName>
    </submittedName>
</protein>
<evidence type="ECO:0000256" key="2">
    <source>
        <dbReference type="ARBA" id="ARBA00007171"/>
    </source>
</evidence>
<name>A0ABU9DND9_9BACL</name>
<dbReference type="InterPro" id="IPR012338">
    <property type="entry name" value="Beta-lactam/transpept-like"/>
</dbReference>
<dbReference type="InterPro" id="IPR005311">
    <property type="entry name" value="PBP_dimer"/>
</dbReference>
<feature type="transmembrane region" description="Helical" evidence="4">
    <location>
        <begin position="12"/>
        <end position="32"/>
    </location>
</feature>
<dbReference type="SMART" id="SM00740">
    <property type="entry name" value="PASTA"/>
    <property type="match status" value="1"/>
</dbReference>
<evidence type="ECO:0000256" key="4">
    <source>
        <dbReference type="SAM" id="Phobius"/>
    </source>
</evidence>
<reference evidence="6 7" key="1">
    <citation type="submission" date="2024-04" db="EMBL/GenBank/DDBJ databases">
        <title>draft genome sequnece of Paenibacillus filicis.</title>
        <authorList>
            <person name="Kim D.-U."/>
        </authorList>
    </citation>
    <scope>NUCLEOTIDE SEQUENCE [LARGE SCALE GENOMIC DNA]</scope>
    <source>
        <strain evidence="6 7">KACC14197</strain>
    </source>
</reference>
<dbReference type="InterPro" id="IPR001460">
    <property type="entry name" value="PCN-bd_Tpept"/>
</dbReference>
<evidence type="ECO:0000259" key="5">
    <source>
        <dbReference type="PROSITE" id="PS51178"/>
    </source>
</evidence>
<evidence type="ECO:0000256" key="1">
    <source>
        <dbReference type="ARBA" id="ARBA00004370"/>
    </source>
</evidence>
<evidence type="ECO:0000313" key="7">
    <source>
        <dbReference type="Proteomes" id="UP001469365"/>
    </source>
</evidence>
<evidence type="ECO:0000256" key="3">
    <source>
        <dbReference type="ARBA" id="ARBA00023136"/>
    </source>
</evidence>
<dbReference type="Pfam" id="PF00905">
    <property type="entry name" value="Transpeptidase"/>
    <property type="match status" value="1"/>
</dbReference>
<proteinExistence type="inferred from homology"/>
<organism evidence="6 7">
    <name type="scientific">Paenibacillus filicis</name>
    <dbReference type="NCBI Taxonomy" id="669464"/>
    <lineage>
        <taxon>Bacteria</taxon>
        <taxon>Bacillati</taxon>
        <taxon>Bacillota</taxon>
        <taxon>Bacilli</taxon>
        <taxon>Bacillales</taxon>
        <taxon>Paenibacillaceae</taxon>
        <taxon>Paenibacillus</taxon>
    </lineage>
</organism>
<dbReference type="PANTHER" id="PTHR30627">
    <property type="entry name" value="PEPTIDOGLYCAN D,D-TRANSPEPTIDASE"/>
    <property type="match status" value="1"/>
</dbReference>
<keyword evidence="3 4" id="KW-0472">Membrane</keyword>
<dbReference type="Gene3D" id="3.90.1310.10">
    <property type="entry name" value="Penicillin-binding protein 2a (Domain 2)"/>
    <property type="match status" value="1"/>
</dbReference>
<dbReference type="PANTHER" id="PTHR30627:SF1">
    <property type="entry name" value="PEPTIDOGLYCAN D,D-TRANSPEPTIDASE FTSI"/>
    <property type="match status" value="1"/>
</dbReference>
<dbReference type="InterPro" id="IPR005543">
    <property type="entry name" value="PASTA_dom"/>
</dbReference>
<dbReference type="InterPro" id="IPR050515">
    <property type="entry name" value="Beta-lactam/transpept"/>
</dbReference>
<dbReference type="EMBL" id="JBBPCC010000011">
    <property type="protein sequence ID" value="MEK8129717.1"/>
    <property type="molecule type" value="Genomic_DNA"/>
</dbReference>
<evidence type="ECO:0000313" key="6">
    <source>
        <dbReference type="EMBL" id="MEK8129717.1"/>
    </source>
</evidence>
<dbReference type="SUPFAM" id="SSF56601">
    <property type="entry name" value="beta-lactamase/transpeptidase-like"/>
    <property type="match status" value="1"/>
</dbReference>
<dbReference type="CDD" id="cd06573">
    <property type="entry name" value="PASTA"/>
    <property type="match status" value="1"/>
</dbReference>
<dbReference type="InterPro" id="IPR036138">
    <property type="entry name" value="PBP_dimer_sf"/>
</dbReference>
<comment type="subcellular location">
    <subcellularLocation>
        <location evidence="1">Membrane</location>
    </subcellularLocation>
</comment>
<keyword evidence="4" id="KW-1133">Transmembrane helix</keyword>
<comment type="caution">
    <text evidence="6">The sequence shown here is derived from an EMBL/GenBank/DDBJ whole genome shotgun (WGS) entry which is preliminary data.</text>
</comment>
<keyword evidence="7" id="KW-1185">Reference proteome</keyword>
<keyword evidence="4" id="KW-0812">Transmembrane</keyword>
<accession>A0ABU9DND9</accession>
<sequence>MKASNVTVRRRLFAALIIGTILFLALVVRLAYVQIWMGPKLTQEAEENWRRDIKVTAKRGEVLDRNGVQLAYNISTPTVMAIPVQIKDPSMTAARLAEALGTDQETIYKQIIVRQSQVYIKPGGRKITQEKAQEIRNLQLPGIVVAEDNKRYYPFGGLAAHILGFTGGYNQGLTGVELRYDKLLQGINGSIQHMVDAAGKPMPGSSELYRQPQDGLNLQLTIDSNIQAILERELDQTMVKYQPKHVIAIAMDPNNGEILAMGSRPGFEPGNYGAYPVENYNRNLPIWMTYEPGSTFKIITLASALEEKKIKLTDPFYDKGSIEVAGARLRCWKRQGHGSETFLQVVENSCNPGFVVMGDRLGKEKLFSYISNFGFGKKTGIDLGGEENGIMFKPSRVGPVELATTSFGQGVSVTPIQQVTAISAAINGGKLYQPHVARAWYKPENGELVQKVEPNLVRQVISEETSKQVRETLESVVANGTGRNAFIDGYRVGGKTGTAQKVINGRYSSDEHIVSFIGFAPADDPKVVIYAAVDDPQGIQFGGVIAAPLVKNMLADTLRYMKVPPRQDQINRKYVYGDTPVVVVPDLVGRTITDIYEDLNMNFQLAQSGAGKTVINQVPKAGSRVEQGSTIRIYLSDTGTQGEQAPTIVQPAVREPSFWDRVRDIFNRS</sequence>
<dbReference type="SUPFAM" id="SSF54184">
    <property type="entry name" value="Penicillin-binding protein 2x (pbp-2x), c-terminal domain"/>
    <property type="match status" value="1"/>
</dbReference>
<dbReference type="Pfam" id="PF03793">
    <property type="entry name" value="PASTA"/>
    <property type="match status" value="1"/>
</dbReference>
<dbReference type="Gene3D" id="3.30.10.20">
    <property type="match status" value="1"/>
</dbReference>
<comment type="similarity">
    <text evidence="2">Belongs to the transpeptidase family.</text>
</comment>
<dbReference type="RefSeq" id="WP_341416835.1">
    <property type="nucleotide sequence ID" value="NZ_JBBPCC010000011.1"/>
</dbReference>
<dbReference type="InterPro" id="IPR011927">
    <property type="entry name" value="SpoVD_pbp"/>
</dbReference>
<dbReference type="PROSITE" id="PS51178">
    <property type="entry name" value="PASTA"/>
    <property type="match status" value="1"/>
</dbReference>
<gene>
    <name evidence="6" type="ORF">WMW72_17565</name>
</gene>
<dbReference type="SUPFAM" id="SSF56519">
    <property type="entry name" value="Penicillin binding protein dimerisation domain"/>
    <property type="match status" value="1"/>
</dbReference>
<feature type="domain" description="PASTA" evidence="5">
    <location>
        <begin position="578"/>
        <end position="637"/>
    </location>
</feature>
<dbReference type="Pfam" id="PF03717">
    <property type="entry name" value="PBP_dimer"/>
    <property type="match status" value="1"/>
</dbReference>
<dbReference type="Gene3D" id="3.30.450.330">
    <property type="match status" value="1"/>
</dbReference>
<dbReference type="Proteomes" id="UP001469365">
    <property type="component" value="Unassembled WGS sequence"/>
</dbReference>